<dbReference type="InterPro" id="IPR001245">
    <property type="entry name" value="Ser-Thr/Tyr_kinase_cat_dom"/>
</dbReference>
<reference evidence="9" key="2">
    <citation type="submission" date="2020-08" db="EMBL/GenBank/DDBJ databases">
        <title>Plant Genome Project.</title>
        <authorList>
            <person name="Zhang R.-G."/>
        </authorList>
    </citation>
    <scope>NUCLEOTIDE SEQUENCE</scope>
    <source>
        <strain evidence="9">Huo1</strain>
        <tissue evidence="9">Leaf</tissue>
    </source>
</reference>
<name>A0A8X8Y538_SALSN</name>
<evidence type="ECO:0000259" key="5">
    <source>
        <dbReference type="Pfam" id="PF00722"/>
    </source>
</evidence>
<feature type="transmembrane region" description="Helical" evidence="4">
    <location>
        <begin position="203"/>
        <end position="226"/>
    </location>
</feature>
<keyword evidence="10" id="KW-1185">Reference proteome</keyword>
<keyword evidence="4" id="KW-0472">Membrane</keyword>
<dbReference type="Proteomes" id="UP000298416">
    <property type="component" value="Unassembled WGS sequence"/>
</dbReference>
<comment type="caution">
    <text evidence="9">The sequence shown here is derived from an EMBL/GenBank/DDBJ whole genome shotgun (WGS) entry which is preliminary data.</text>
</comment>
<dbReference type="PANTHER" id="PTHR48055">
    <property type="entry name" value="LEUCINE-RICH REPEAT RECEPTOR PROTEIN KINASE EMS1"/>
    <property type="match status" value="1"/>
</dbReference>
<feature type="domain" description="GH16" evidence="5">
    <location>
        <begin position="460"/>
        <end position="516"/>
    </location>
</feature>
<dbReference type="Pfam" id="PF07714">
    <property type="entry name" value="PK_Tyr_Ser-Thr"/>
    <property type="match status" value="1"/>
</dbReference>
<dbReference type="GO" id="GO:0004672">
    <property type="term" value="F:protein kinase activity"/>
    <property type="evidence" value="ECO:0007669"/>
    <property type="project" value="InterPro"/>
</dbReference>
<dbReference type="PANTHER" id="PTHR48055:SF9">
    <property type="entry name" value="PROTEIN KINASE DOMAIN-CONTAINING PROTEIN"/>
    <property type="match status" value="1"/>
</dbReference>
<dbReference type="Pfam" id="PF06955">
    <property type="entry name" value="XET_C"/>
    <property type="match status" value="1"/>
</dbReference>
<comment type="catalytic activity">
    <reaction evidence="3">
        <text>breaks a beta-(1-&gt;4) bond in the backbone of a xyloglucan and transfers the xyloglucanyl segment on to O-4 of the non-reducing terminal glucose residue of an acceptor, which can be a xyloglucan or an oligosaccharide of xyloglucan.</text>
        <dbReference type="EC" id="2.4.1.207"/>
    </reaction>
</comment>
<dbReference type="Gene3D" id="2.60.120.200">
    <property type="match status" value="2"/>
</dbReference>
<dbReference type="GO" id="GO:0004553">
    <property type="term" value="F:hydrolase activity, hydrolyzing O-glycosyl compounds"/>
    <property type="evidence" value="ECO:0007669"/>
    <property type="project" value="InterPro"/>
</dbReference>
<evidence type="ECO:0000259" key="7">
    <source>
        <dbReference type="Pfam" id="PF07714"/>
    </source>
</evidence>
<dbReference type="Gene3D" id="1.10.510.10">
    <property type="entry name" value="Transferase(Phosphotransferase) domain 1"/>
    <property type="match status" value="1"/>
</dbReference>
<evidence type="ECO:0000313" key="10">
    <source>
        <dbReference type="Proteomes" id="UP000298416"/>
    </source>
</evidence>
<reference evidence="9" key="1">
    <citation type="submission" date="2018-01" db="EMBL/GenBank/DDBJ databases">
        <authorList>
            <person name="Mao J.F."/>
        </authorList>
    </citation>
    <scope>NUCLEOTIDE SEQUENCE</scope>
    <source>
        <strain evidence="9">Huo1</strain>
        <tissue evidence="9">Leaf</tissue>
    </source>
</reference>
<dbReference type="InterPro" id="IPR013320">
    <property type="entry name" value="ConA-like_dom_sf"/>
</dbReference>
<dbReference type="InterPro" id="IPR011009">
    <property type="entry name" value="Kinase-like_dom_sf"/>
</dbReference>
<evidence type="ECO:0000256" key="2">
    <source>
        <dbReference type="ARBA" id="ARBA00022679"/>
    </source>
</evidence>
<dbReference type="GO" id="GO:0016762">
    <property type="term" value="F:xyloglucan:xyloglucosyl transferase activity"/>
    <property type="evidence" value="ECO:0007669"/>
    <property type="project" value="UniProtKB-EC"/>
</dbReference>
<keyword evidence="2" id="KW-0808">Transferase</keyword>
<gene>
    <name evidence="9" type="ORF">SASPL_116156</name>
</gene>
<keyword evidence="4" id="KW-1133">Transmembrane helix</keyword>
<feature type="domain" description="Xyloglucan endo-transglycosylase C-terminal" evidence="6">
    <location>
        <begin position="595"/>
        <end position="630"/>
    </location>
</feature>
<dbReference type="AlphaFoldDB" id="A0A8X8Y538"/>
<dbReference type="Pfam" id="PF19160">
    <property type="entry name" value="SPARK"/>
    <property type="match status" value="1"/>
</dbReference>
<evidence type="ECO:0000259" key="8">
    <source>
        <dbReference type="Pfam" id="PF19160"/>
    </source>
</evidence>
<dbReference type="InterPro" id="IPR051564">
    <property type="entry name" value="LRR_receptor-like_kinase"/>
</dbReference>
<dbReference type="SUPFAM" id="SSF49899">
    <property type="entry name" value="Concanavalin A-like lectins/glucanases"/>
    <property type="match status" value="1"/>
</dbReference>
<keyword evidence="4" id="KW-0812">Transmembrane</keyword>
<dbReference type="GO" id="GO:0044042">
    <property type="term" value="P:glucan metabolic process"/>
    <property type="evidence" value="ECO:0007669"/>
    <property type="project" value="InterPro"/>
</dbReference>
<evidence type="ECO:0000256" key="1">
    <source>
        <dbReference type="ARBA" id="ARBA00012152"/>
    </source>
</evidence>
<dbReference type="GO" id="GO:0016020">
    <property type="term" value="C:membrane"/>
    <property type="evidence" value="ECO:0007669"/>
    <property type="project" value="TreeGrafter"/>
</dbReference>
<proteinExistence type="predicted"/>
<evidence type="ECO:0000256" key="3">
    <source>
        <dbReference type="ARBA" id="ARBA00034022"/>
    </source>
</evidence>
<organism evidence="9">
    <name type="scientific">Salvia splendens</name>
    <name type="common">Scarlet sage</name>
    <dbReference type="NCBI Taxonomy" id="180675"/>
    <lineage>
        <taxon>Eukaryota</taxon>
        <taxon>Viridiplantae</taxon>
        <taxon>Streptophyta</taxon>
        <taxon>Embryophyta</taxon>
        <taxon>Tracheophyta</taxon>
        <taxon>Spermatophyta</taxon>
        <taxon>Magnoliopsida</taxon>
        <taxon>eudicotyledons</taxon>
        <taxon>Gunneridae</taxon>
        <taxon>Pentapetalae</taxon>
        <taxon>asterids</taxon>
        <taxon>lamiids</taxon>
        <taxon>Lamiales</taxon>
        <taxon>Lamiaceae</taxon>
        <taxon>Nepetoideae</taxon>
        <taxon>Mentheae</taxon>
        <taxon>Salviinae</taxon>
        <taxon>Salvia</taxon>
        <taxon>Salvia subgen. Calosphace</taxon>
        <taxon>core Calosphace</taxon>
    </lineage>
</organism>
<dbReference type="InterPro" id="IPR010713">
    <property type="entry name" value="XET_C"/>
</dbReference>
<sequence length="633" mass="71085">MNLHFMHQAALADENQCVVDMKTPSSWNDSRGNWGGFVNNNTCAQALETYLYALAKNANKTGEIFLNRTQRKACLSSTNMTEKTCGIERLISGTKPGKHIYSVKDVVNEQATQLQNLDQGCNEGCSSCLKRWEQMDFSSASNSSIEEEEADICRFSVLVSLTSRRASDMEWIDSIYTFLGDGIPLADEEKQEKKMTLTKDLEIVACGVGAISIVVAILCVIFFFYFKKRTKTRPSKEIYEGEHSCWEQSSSMKISVREVYQATDNLSATNFIGQGIGIAGKVYKGILWKGEAVAVKHILNEGHMETFVREVKRLSHVKHPNLVQLLGQKMRAFLFTNWKHRLLCWIRRVEIALDCARGLWFLHTHPQGCIVHRDVKVISMGFSQRYVDPEYQKDRHVHSSTDVYSFGVVLLQLLSGQSNALPWKHSSHCYRKPLAFLSIMNSRLNIFPIHGWDSCNVFFGGVNVHVMSNGENAELSLDKSSGSGLSSKNKYYYGFFNAAMKMPSGFTSGVVVACNATSPAYPSKPMSVYATIWDGSQWATRGGKYPVDYKYAPFVASMGGIQMEGCILHTKDMVPSCSRSSRSSLDPVDGELFAKLSSQQTTGLEWARGKHMFYSYCQDKSRYKVMPPECNSK</sequence>
<dbReference type="Pfam" id="PF00722">
    <property type="entry name" value="Glyco_hydro_16"/>
    <property type="match status" value="2"/>
</dbReference>
<feature type="domain" description="GH16" evidence="5">
    <location>
        <begin position="519"/>
        <end position="550"/>
    </location>
</feature>
<accession>A0A8X8Y538</accession>
<dbReference type="GO" id="GO:0048046">
    <property type="term" value="C:apoplast"/>
    <property type="evidence" value="ECO:0007669"/>
    <property type="project" value="InterPro"/>
</dbReference>
<dbReference type="SUPFAM" id="SSF56112">
    <property type="entry name" value="Protein kinase-like (PK-like)"/>
    <property type="match status" value="1"/>
</dbReference>
<feature type="domain" description="Serine-threonine/tyrosine-protein kinase catalytic" evidence="7">
    <location>
        <begin position="275"/>
        <end position="332"/>
    </location>
</feature>
<protein>
    <recommendedName>
        <fullName evidence="1">xyloglucan:xyloglucosyl transferase</fullName>
        <ecNumber evidence="1">2.4.1.207</ecNumber>
    </recommendedName>
</protein>
<dbReference type="InterPro" id="IPR043891">
    <property type="entry name" value="SPARK"/>
</dbReference>
<evidence type="ECO:0000313" key="9">
    <source>
        <dbReference type="EMBL" id="KAG6425710.1"/>
    </source>
</evidence>
<evidence type="ECO:0000259" key="6">
    <source>
        <dbReference type="Pfam" id="PF06955"/>
    </source>
</evidence>
<dbReference type="InterPro" id="IPR000757">
    <property type="entry name" value="Beta-glucanase-like"/>
</dbReference>
<feature type="domain" description="SPARK" evidence="8">
    <location>
        <begin position="14"/>
        <end position="141"/>
    </location>
</feature>
<dbReference type="Gene3D" id="3.30.200.20">
    <property type="entry name" value="Phosphorylase Kinase, domain 1"/>
    <property type="match status" value="1"/>
</dbReference>
<dbReference type="EC" id="2.4.1.207" evidence="1"/>
<evidence type="ECO:0000256" key="4">
    <source>
        <dbReference type="SAM" id="Phobius"/>
    </source>
</evidence>
<dbReference type="EMBL" id="PNBA02000005">
    <property type="protein sequence ID" value="KAG6425710.1"/>
    <property type="molecule type" value="Genomic_DNA"/>
</dbReference>